<comment type="caution">
    <text evidence="2">The sequence shown here is derived from an EMBL/GenBank/DDBJ whole genome shotgun (WGS) entry which is preliminary data.</text>
</comment>
<name>A0A812JLX6_9DINO</name>
<evidence type="ECO:0000313" key="2">
    <source>
        <dbReference type="EMBL" id="CAE7206204.1"/>
    </source>
</evidence>
<dbReference type="AlphaFoldDB" id="A0A812JLX6"/>
<dbReference type="Proteomes" id="UP000604046">
    <property type="component" value="Unassembled WGS sequence"/>
</dbReference>
<organism evidence="2 3">
    <name type="scientific">Symbiodinium natans</name>
    <dbReference type="NCBI Taxonomy" id="878477"/>
    <lineage>
        <taxon>Eukaryota</taxon>
        <taxon>Sar</taxon>
        <taxon>Alveolata</taxon>
        <taxon>Dinophyceae</taxon>
        <taxon>Suessiales</taxon>
        <taxon>Symbiodiniaceae</taxon>
        <taxon>Symbiodinium</taxon>
    </lineage>
</organism>
<keyword evidence="3" id="KW-1185">Reference proteome</keyword>
<reference evidence="2" key="1">
    <citation type="submission" date="2021-02" db="EMBL/GenBank/DDBJ databases">
        <authorList>
            <person name="Dougan E. K."/>
            <person name="Rhodes N."/>
            <person name="Thang M."/>
            <person name="Chan C."/>
        </authorList>
    </citation>
    <scope>NUCLEOTIDE SEQUENCE</scope>
</reference>
<gene>
    <name evidence="2" type="primary">pgk-1</name>
    <name evidence="2" type="ORF">SNAT2548_LOCUS6559</name>
</gene>
<proteinExistence type="predicted"/>
<feature type="region of interest" description="Disordered" evidence="1">
    <location>
        <begin position="142"/>
        <end position="164"/>
    </location>
</feature>
<sequence>MAQPVTYPAAMQQPVQYVQSGQQYLQGQAQAGQQYLQNAQQAGQQYLQSGQQYMQNVGSNLQQAQSMVVSNFNQFGQQLNSALDHAQGKWFAPGEALPPGFQVSAHPEGHTEPQGHHAMSDAVASMKGFTNKLSATFNDTANALAGSSSKKSKKSKKKKSSGWC</sequence>
<evidence type="ECO:0000313" key="3">
    <source>
        <dbReference type="Proteomes" id="UP000604046"/>
    </source>
</evidence>
<feature type="compositionally biased region" description="Basic residues" evidence="1">
    <location>
        <begin position="150"/>
        <end position="164"/>
    </location>
</feature>
<evidence type="ECO:0000256" key="1">
    <source>
        <dbReference type="SAM" id="MobiDB-lite"/>
    </source>
</evidence>
<accession>A0A812JLX6</accession>
<feature type="compositionally biased region" description="Basic and acidic residues" evidence="1">
    <location>
        <begin position="107"/>
        <end position="117"/>
    </location>
</feature>
<protein>
    <submittedName>
        <fullName evidence="2">Pgk-1 protein</fullName>
    </submittedName>
</protein>
<feature type="region of interest" description="Disordered" evidence="1">
    <location>
        <begin position="91"/>
        <end position="117"/>
    </location>
</feature>
<dbReference type="EMBL" id="CAJNDS010000437">
    <property type="protein sequence ID" value="CAE7206204.1"/>
    <property type="molecule type" value="Genomic_DNA"/>
</dbReference>